<evidence type="ECO:0000313" key="2">
    <source>
        <dbReference type="EMBL" id="QHJ13961.1"/>
    </source>
</evidence>
<name>A0A857JS37_9ALTE</name>
<dbReference type="KEGG" id="pmes:FX988_04242"/>
<dbReference type="AlphaFoldDB" id="A0A857JS37"/>
<keyword evidence="3" id="KW-1185">Reference proteome</keyword>
<evidence type="ECO:0000259" key="1">
    <source>
        <dbReference type="Pfam" id="PF19780"/>
    </source>
</evidence>
<dbReference type="EMBL" id="CP047656">
    <property type="protein sequence ID" value="QHJ13961.1"/>
    <property type="molecule type" value="Genomic_DNA"/>
</dbReference>
<accession>A0A857JS37</accession>
<dbReference type="RefSeq" id="WP_254700677.1">
    <property type="nucleotide sequence ID" value="NZ_CP047656.1"/>
</dbReference>
<feature type="domain" description="DUF6265" evidence="1">
    <location>
        <begin position="44"/>
        <end position="151"/>
    </location>
</feature>
<reference evidence="2 3" key="1">
    <citation type="submission" date="2019-12" db="EMBL/GenBank/DDBJ databases">
        <title>Genome sequencing and assembly of endphytes of Porphyra tenera.</title>
        <authorList>
            <person name="Park J.M."/>
            <person name="Shin R."/>
            <person name="Jo S.H."/>
        </authorList>
    </citation>
    <scope>NUCLEOTIDE SEQUENCE [LARGE SCALE GENOMIC DNA]</scope>
    <source>
        <strain evidence="2 3">GPM4</strain>
    </source>
</reference>
<protein>
    <recommendedName>
        <fullName evidence="1">DUF6265 domain-containing protein</fullName>
    </recommendedName>
</protein>
<dbReference type="InterPro" id="IPR046232">
    <property type="entry name" value="DUF6265"/>
</dbReference>
<dbReference type="Proteomes" id="UP000464524">
    <property type="component" value="Chromosome"/>
</dbReference>
<evidence type="ECO:0000313" key="3">
    <source>
        <dbReference type="Proteomes" id="UP000464524"/>
    </source>
</evidence>
<proteinExistence type="predicted"/>
<gene>
    <name evidence="2" type="ORF">FX988_04242</name>
</gene>
<sequence length="169" mass="19333">MMTKGAVFLLLLFSFDVLANNKFSNLLFLDHNQPSPTADLSVIQWLSGHWRGEAFGGLVEEVWSPALGGSMMGAFKLVVEDQVQFYEIETISEVNDSLIFRLKHFNKDLTGWEEKDATVDFKLVKVTDSKVYFNGLTIERISEKEINIYVAIEHEGKTTEEKFNYKKVE</sequence>
<dbReference type="Pfam" id="PF19780">
    <property type="entry name" value="DUF6265"/>
    <property type="match status" value="1"/>
</dbReference>
<organism evidence="2 3">
    <name type="scientific">Paraglaciecola mesophila</name>
    <dbReference type="NCBI Taxonomy" id="197222"/>
    <lineage>
        <taxon>Bacteria</taxon>
        <taxon>Pseudomonadati</taxon>
        <taxon>Pseudomonadota</taxon>
        <taxon>Gammaproteobacteria</taxon>
        <taxon>Alteromonadales</taxon>
        <taxon>Alteromonadaceae</taxon>
        <taxon>Paraglaciecola</taxon>
    </lineage>
</organism>